<comment type="subcellular location">
    <subcellularLocation>
        <location evidence="1">Membrane</location>
        <topology evidence="1">Multi-pass membrane protein</topology>
    </subcellularLocation>
</comment>
<feature type="transmembrane region" description="Helical" evidence="7">
    <location>
        <begin position="74"/>
        <end position="94"/>
    </location>
</feature>
<evidence type="ECO:0000256" key="1">
    <source>
        <dbReference type="ARBA" id="ARBA00004141"/>
    </source>
</evidence>
<dbReference type="GO" id="GO:0005337">
    <property type="term" value="F:nucleoside transmembrane transporter activity"/>
    <property type="evidence" value="ECO:0007669"/>
    <property type="project" value="InterPro"/>
</dbReference>
<evidence type="ECO:0000313" key="9">
    <source>
        <dbReference type="Proteomes" id="UP000318571"/>
    </source>
</evidence>
<dbReference type="InterPro" id="IPR036259">
    <property type="entry name" value="MFS_trans_sf"/>
</dbReference>
<keyword evidence="9" id="KW-1185">Reference proteome</keyword>
<dbReference type="EMBL" id="VCGU01000011">
    <property type="protein sequence ID" value="TRY66962.1"/>
    <property type="molecule type" value="Genomic_DNA"/>
</dbReference>
<keyword evidence="6 7" id="KW-0472">Membrane</keyword>
<dbReference type="SUPFAM" id="SSF103473">
    <property type="entry name" value="MFS general substrate transporter"/>
    <property type="match status" value="1"/>
</dbReference>
<feature type="transmembrane region" description="Helical" evidence="7">
    <location>
        <begin position="135"/>
        <end position="160"/>
    </location>
</feature>
<evidence type="ECO:0008006" key="10">
    <source>
        <dbReference type="Google" id="ProtNLM"/>
    </source>
</evidence>
<gene>
    <name evidence="8" type="ORF">TCAL_09927</name>
</gene>
<keyword evidence="4 7" id="KW-0812">Transmembrane</keyword>
<dbReference type="Proteomes" id="UP000318571">
    <property type="component" value="Chromosome 4"/>
</dbReference>
<accession>A0A553NND4</accession>
<proteinExistence type="inferred from homology"/>
<sequence>MKTDKIVDVAPDDPKNFVYIIFYWLGIGTLLPWNFFISVSEYWKYKFRTVNETYDAAMDNSTSGMVLNDFQMSWSSHLAVASMVPNVTMLLLNAMFGHRFRTQPRLLVSLIFVIVLFIVTVTMTRIDTDSWQETFYYGTLVSVVIININAAIFQGGLLGVAGKFPPKYMGGVFSGQALGGIFASGTNIVLLALGANVVDAAFYDFLIAVIFLGTALATYMMVTRSEFFQHFADENSAKTVMKLPEDGKLLSEVETGVAIVHPKSVNLWSVFVQILFYAIAVFSIFTVTLGCFPSITVLVESSYQGTSWGDTYFIPVACFLLFNVGDFLGRTAAEFLKWPKPGRIGMIIVLLIALARFAFIPLFIFCNINDSNRQVSMTVFGSDLAYMLIMSLFSMSNGYLASICMISAPQLLKTPEEQQTAASLMVALLGLGLGCGSFVSNFFVKLV</sequence>
<organism evidence="8 9">
    <name type="scientific">Tigriopus californicus</name>
    <name type="common">Marine copepod</name>
    <dbReference type="NCBI Taxonomy" id="6832"/>
    <lineage>
        <taxon>Eukaryota</taxon>
        <taxon>Metazoa</taxon>
        <taxon>Ecdysozoa</taxon>
        <taxon>Arthropoda</taxon>
        <taxon>Crustacea</taxon>
        <taxon>Multicrustacea</taxon>
        <taxon>Hexanauplia</taxon>
        <taxon>Copepoda</taxon>
        <taxon>Harpacticoida</taxon>
        <taxon>Harpacticidae</taxon>
        <taxon>Tigriopus</taxon>
    </lineage>
</organism>
<protein>
    <recommendedName>
        <fullName evidence="10">Major facilitator superfamily (MFS) profile domain-containing protein</fullName>
    </recommendedName>
</protein>
<feature type="transmembrane region" description="Helical" evidence="7">
    <location>
        <begin position="344"/>
        <end position="364"/>
    </location>
</feature>
<feature type="transmembrane region" description="Helical" evidence="7">
    <location>
        <begin position="201"/>
        <end position="222"/>
    </location>
</feature>
<evidence type="ECO:0000256" key="3">
    <source>
        <dbReference type="ARBA" id="ARBA00022448"/>
    </source>
</evidence>
<evidence type="ECO:0000256" key="5">
    <source>
        <dbReference type="ARBA" id="ARBA00022989"/>
    </source>
</evidence>
<feature type="transmembrane region" description="Helical" evidence="7">
    <location>
        <begin position="106"/>
        <end position="123"/>
    </location>
</feature>
<evidence type="ECO:0000313" key="8">
    <source>
        <dbReference type="EMBL" id="TRY66962.1"/>
    </source>
</evidence>
<evidence type="ECO:0000256" key="6">
    <source>
        <dbReference type="ARBA" id="ARBA00023136"/>
    </source>
</evidence>
<dbReference type="PANTHER" id="PTHR10332">
    <property type="entry name" value="EQUILIBRATIVE NUCLEOSIDE TRANSPORTER"/>
    <property type="match status" value="1"/>
</dbReference>
<feature type="transmembrane region" description="Helical" evidence="7">
    <location>
        <begin position="274"/>
        <end position="299"/>
    </location>
</feature>
<comment type="similarity">
    <text evidence="2">Belongs to the SLC29A/ENT transporter (TC 2.A.57) family.</text>
</comment>
<evidence type="ECO:0000256" key="2">
    <source>
        <dbReference type="ARBA" id="ARBA00007965"/>
    </source>
</evidence>
<dbReference type="GO" id="GO:0005886">
    <property type="term" value="C:plasma membrane"/>
    <property type="evidence" value="ECO:0007669"/>
    <property type="project" value="TreeGrafter"/>
</dbReference>
<evidence type="ECO:0000256" key="4">
    <source>
        <dbReference type="ARBA" id="ARBA00022692"/>
    </source>
</evidence>
<feature type="transmembrane region" description="Helical" evidence="7">
    <location>
        <begin position="384"/>
        <end position="408"/>
    </location>
</feature>
<name>A0A553NND4_TIGCA</name>
<keyword evidence="5 7" id="KW-1133">Transmembrane helix</keyword>
<feature type="transmembrane region" description="Helical" evidence="7">
    <location>
        <begin position="420"/>
        <end position="444"/>
    </location>
</feature>
<feature type="transmembrane region" description="Helical" evidence="7">
    <location>
        <begin position="16"/>
        <end position="37"/>
    </location>
</feature>
<dbReference type="Pfam" id="PF01733">
    <property type="entry name" value="Nucleoside_tran"/>
    <property type="match status" value="1"/>
</dbReference>
<feature type="transmembrane region" description="Helical" evidence="7">
    <location>
        <begin position="172"/>
        <end position="195"/>
    </location>
</feature>
<feature type="transmembrane region" description="Helical" evidence="7">
    <location>
        <begin position="311"/>
        <end position="332"/>
    </location>
</feature>
<keyword evidence="3" id="KW-0813">Transport</keyword>
<comment type="caution">
    <text evidence="8">The sequence shown here is derived from an EMBL/GenBank/DDBJ whole genome shotgun (WGS) entry which is preliminary data.</text>
</comment>
<dbReference type="OMA" id="KIMFINS"/>
<reference evidence="8 9" key="1">
    <citation type="journal article" date="2018" name="Nat. Ecol. Evol.">
        <title>Genomic signatures of mitonuclear coevolution across populations of Tigriopus californicus.</title>
        <authorList>
            <person name="Barreto F.S."/>
            <person name="Watson E.T."/>
            <person name="Lima T.G."/>
            <person name="Willett C.S."/>
            <person name="Edmands S."/>
            <person name="Li W."/>
            <person name="Burton R.S."/>
        </authorList>
    </citation>
    <scope>NUCLEOTIDE SEQUENCE [LARGE SCALE GENOMIC DNA]</scope>
    <source>
        <strain evidence="8 9">San Diego</strain>
    </source>
</reference>
<dbReference type="PRINTS" id="PR01130">
    <property type="entry name" value="DERENTRNSPRT"/>
</dbReference>
<dbReference type="PIRSF" id="PIRSF016379">
    <property type="entry name" value="ENT"/>
    <property type="match status" value="1"/>
</dbReference>
<dbReference type="InterPro" id="IPR002259">
    <property type="entry name" value="Eqnu_transpt"/>
</dbReference>
<dbReference type="OrthoDB" id="6370660at2759"/>
<evidence type="ECO:0000256" key="7">
    <source>
        <dbReference type="SAM" id="Phobius"/>
    </source>
</evidence>
<dbReference type="PANTHER" id="PTHR10332:SF88">
    <property type="entry name" value="EQUILIBRATIVE NUCLEOSIDE TRANSPORTER 1, ISOFORM A"/>
    <property type="match status" value="1"/>
</dbReference>
<dbReference type="AlphaFoldDB" id="A0A553NND4"/>